<organism evidence="1 2">
    <name type="scientific">Cecembia lonarensis (strain CCUG 58316 / KCTC 22772 / LW9)</name>
    <dbReference type="NCBI Taxonomy" id="1225176"/>
    <lineage>
        <taxon>Bacteria</taxon>
        <taxon>Pseudomonadati</taxon>
        <taxon>Bacteroidota</taxon>
        <taxon>Cytophagia</taxon>
        <taxon>Cytophagales</taxon>
        <taxon>Cyclobacteriaceae</taxon>
        <taxon>Cecembia</taxon>
    </lineage>
</organism>
<evidence type="ECO:0000313" key="1">
    <source>
        <dbReference type="EMBL" id="EKB48261.1"/>
    </source>
</evidence>
<accession>K1L0J4</accession>
<sequence>MKMDNLTKPKRGNLYLKQISDKDQCVSATVSTYKKLDVRSLNGQFGFLQFTIAL</sequence>
<dbReference type="EMBL" id="AMGM01000060">
    <property type="protein sequence ID" value="EKB48261.1"/>
    <property type="molecule type" value="Genomic_DNA"/>
</dbReference>
<comment type="caution">
    <text evidence="1">The sequence shown here is derived from an EMBL/GenBank/DDBJ whole genome shotgun (WGS) entry which is preliminary data.</text>
</comment>
<reference evidence="1 2" key="1">
    <citation type="journal article" date="2012" name="J. Bacteriol.">
        <title>Draft Genome Sequence of Cecembia lonarensis Strain LW9T, Isolated from Lonar Lake, a Haloalkaline Lake in India.</title>
        <authorList>
            <person name="Shivaji S."/>
            <person name="Ara S."/>
            <person name="Singh A."/>
            <person name="Pinnaka A.K."/>
        </authorList>
    </citation>
    <scope>NUCLEOTIDE SEQUENCE [LARGE SCALE GENOMIC DNA]</scope>
    <source>
        <strain evidence="1 2">LW9</strain>
    </source>
</reference>
<keyword evidence="2" id="KW-1185">Reference proteome</keyword>
<gene>
    <name evidence="1" type="ORF">B879_03119</name>
</gene>
<protein>
    <submittedName>
        <fullName evidence="1">Uncharacterized protein</fullName>
    </submittedName>
</protein>
<evidence type="ECO:0000313" key="2">
    <source>
        <dbReference type="Proteomes" id="UP000004478"/>
    </source>
</evidence>
<dbReference type="Proteomes" id="UP000004478">
    <property type="component" value="Unassembled WGS sequence"/>
</dbReference>
<name>K1L0J4_CECL9</name>
<dbReference type="AlphaFoldDB" id="K1L0J4"/>
<proteinExistence type="predicted"/>